<keyword evidence="1" id="KW-0472">Membrane</keyword>
<proteinExistence type="predicted"/>
<feature type="transmembrane region" description="Helical" evidence="1">
    <location>
        <begin position="171"/>
        <end position="190"/>
    </location>
</feature>
<keyword evidence="1" id="KW-0812">Transmembrane</keyword>
<protein>
    <submittedName>
        <fullName evidence="2">(rape) hypothetical protein</fullName>
    </submittedName>
</protein>
<sequence length="240" mass="27056">MAGASSLHQAADPLILELEPLDLDLLSIHLDSLRSLTLPKPLQNFRFPHQPSLLLLGVVGSRFVPGLSPDNRATTMVNLESSSTTMDISPTTVSIQISEKGLDKLQILPSAKIKEIDFISAQYTTLSARAKGAPPPPALLLMWLLLNLQKYSLKLRDLRFCLTHSPNHQRFLLPYLLRFLFLLTMLFLMFQRVQGKRIPQWTRAHIIPQTETLKLAGILRSLLLRTGPMLANLRWELIDP</sequence>
<gene>
    <name evidence="2" type="ORF">DARMORV10_C02P64290.1</name>
</gene>
<dbReference type="AlphaFoldDB" id="A0A816KY16"/>
<reference evidence="2" key="1">
    <citation type="submission" date="2021-01" db="EMBL/GenBank/DDBJ databases">
        <authorList>
            <consortium name="Genoscope - CEA"/>
            <person name="William W."/>
        </authorList>
    </citation>
    <scope>NUCLEOTIDE SEQUENCE</scope>
</reference>
<evidence type="ECO:0000313" key="2">
    <source>
        <dbReference type="EMBL" id="CAF1922101.1"/>
    </source>
</evidence>
<dbReference type="Proteomes" id="UP001295469">
    <property type="component" value="Chromosome C02"/>
</dbReference>
<dbReference type="EMBL" id="HG994366">
    <property type="protein sequence ID" value="CAF1922101.1"/>
    <property type="molecule type" value="Genomic_DNA"/>
</dbReference>
<evidence type="ECO:0000256" key="1">
    <source>
        <dbReference type="SAM" id="Phobius"/>
    </source>
</evidence>
<organism evidence="2">
    <name type="scientific">Brassica napus</name>
    <name type="common">Rape</name>
    <dbReference type="NCBI Taxonomy" id="3708"/>
    <lineage>
        <taxon>Eukaryota</taxon>
        <taxon>Viridiplantae</taxon>
        <taxon>Streptophyta</taxon>
        <taxon>Embryophyta</taxon>
        <taxon>Tracheophyta</taxon>
        <taxon>Spermatophyta</taxon>
        <taxon>Magnoliopsida</taxon>
        <taxon>eudicotyledons</taxon>
        <taxon>Gunneridae</taxon>
        <taxon>Pentapetalae</taxon>
        <taxon>rosids</taxon>
        <taxon>malvids</taxon>
        <taxon>Brassicales</taxon>
        <taxon>Brassicaceae</taxon>
        <taxon>Brassiceae</taxon>
        <taxon>Brassica</taxon>
    </lineage>
</organism>
<name>A0A816KY16_BRANA</name>
<accession>A0A816KY16</accession>
<keyword evidence="1" id="KW-1133">Transmembrane helix</keyword>